<evidence type="ECO:0000313" key="17">
    <source>
        <dbReference type="Proteomes" id="UP001174936"/>
    </source>
</evidence>
<keyword evidence="6" id="KW-0285">Flavoprotein</keyword>
<evidence type="ECO:0000256" key="9">
    <source>
        <dbReference type="ARBA" id="ARBA00022989"/>
    </source>
</evidence>
<dbReference type="PANTHER" id="PTHR46056">
    <property type="entry name" value="LONG-CHAIN-ALCOHOL OXIDASE"/>
    <property type="match status" value="1"/>
</dbReference>
<evidence type="ECO:0000256" key="12">
    <source>
        <dbReference type="PIRNR" id="PIRNR028937"/>
    </source>
</evidence>
<evidence type="ECO:0000256" key="6">
    <source>
        <dbReference type="ARBA" id="ARBA00022630"/>
    </source>
</evidence>
<dbReference type="GO" id="GO:0016020">
    <property type="term" value="C:membrane"/>
    <property type="evidence" value="ECO:0007669"/>
    <property type="project" value="UniProtKB-SubCell"/>
</dbReference>
<keyword evidence="11" id="KW-0472">Membrane</keyword>
<evidence type="ECO:0000256" key="5">
    <source>
        <dbReference type="ARBA" id="ARBA00013125"/>
    </source>
</evidence>
<comment type="similarity">
    <text evidence="4 12">Belongs to the GMC oxidoreductase family.</text>
</comment>
<keyword evidence="7" id="KW-0812">Transmembrane</keyword>
<comment type="catalytic activity">
    <reaction evidence="1 12">
        <text>a long-chain primary fatty alcohol + O2 = a long-chain fatty aldehyde + H2O2</text>
        <dbReference type="Rhea" id="RHEA:22756"/>
        <dbReference type="ChEBI" id="CHEBI:15379"/>
        <dbReference type="ChEBI" id="CHEBI:16240"/>
        <dbReference type="ChEBI" id="CHEBI:17176"/>
        <dbReference type="ChEBI" id="CHEBI:77396"/>
        <dbReference type="EC" id="1.1.3.20"/>
    </reaction>
</comment>
<keyword evidence="9" id="KW-1133">Transmembrane helix</keyword>
<comment type="subcellular location">
    <subcellularLocation>
        <location evidence="3">Membrane</location>
    </subcellularLocation>
</comment>
<dbReference type="InterPro" id="IPR007867">
    <property type="entry name" value="GMC_OxRtase_C"/>
</dbReference>
<keyword evidence="10 12" id="KW-0560">Oxidoreductase</keyword>
<evidence type="ECO:0000259" key="15">
    <source>
        <dbReference type="Pfam" id="PF05199"/>
    </source>
</evidence>
<reference evidence="16" key="1">
    <citation type="submission" date="2023-06" db="EMBL/GenBank/DDBJ databases">
        <title>Genome-scale phylogeny and comparative genomics of the fungal order Sordariales.</title>
        <authorList>
            <consortium name="Lawrence Berkeley National Laboratory"/>
            <person name="Hensen N."/>
            <person name="Bonometti L."/>
            <person name="Westerberg I."/>
            <person name="Brannstrom I.O."/>
            <person name="Guillou S."/>
            <person name="Cros-Aarteil S."/>
            <person name="Calhoun S."/>
            <person name="Haridas S."/>
            <person name="Kuo A."/>
            <person name="Mondo S."/>
            <person name="Pangilinan J."/>
            <person name="Riley R."/>
            <person name="Labutti K."/>
            <person name="Andreopoulos B."/>
            <person name="Lipzen A."/>
            <person name="Chen C."/>
            <person name="Yanf M."/>
            <person name="Daum C."/>
            <person name="Ng V."/>
            <person name="Clum A."/>
            <person name="Steindorff A."/>
            <person name="Ohm R."/>
            <person name="Martin F."/>
            <person name="Silar P."/>
            <person name="Natvig D."/>
            <person name="Lalanne C."/>
            <person name="Gautier V."/>
            <person name="Ament-Velasquez S.L."/>
            <person name="Kruys A."/>
            <person name="Hutchinson M.I."/>
            <person name="Powell A.J."/>
            <person name="Barry K."/>
            <person name="Miller A.N."/>
            <person name="Grigoriev I.V."/>
            <person name="Debuchy R."/>
            <person name="Gladieux P."/>
            <person name="Thoren M.H."/>
            <person name="Johannesson H."/>
        </authorList>
    </citation>
    <scope>NUCLEOTIDE SEQUENCE</scope>
    <source>
        <strain evidence="16">SMH2532-1</strain>
    </source>
</reference>
<evidence type="ECO:0000256" key="13">
    <source>
        <dbReference type="PIRSR" id="PIRSR028937-1"/>
    </source>
</evidence>
<evidence type="ECO:0000256" key="1">
    <source>
        <dbReference type="ARBA" id="ARBA00000920"/>
    </source>
</evidence>
<evidence type="ECO:0000256" key="11">
    <source>
        <dbReference type="ARBA" id="ARBA00023136"/>
    </source>
</evidence>
<feature type="domain" description="Glucose-methanol-choline oxidoreductase C-terminal" evidence="15">
    <location>
        <begin position="594"/>
        <end position="736"/>
    </location>
</feature>
<accession>A0AA40CPK4</accession>
<dbReference type="EMBL" id="JAULSV010000004">
    <property type="protein sequence ID" value="KAK0646626.1"/>
    <property type="molecule type" value="Genomic_DNA"/>
</dbReference>
<comment type="function">
    <text evidence="2">Long-chain fatty alcohol oxidase involved in the omega-oxidation pathway of lipid degradation.</text>
</comment>
<dbReference type="Pfam" id="PF00732">
    <property type="entry name" value="GMC_oxred_N"/>
    <property type="match status" value="1"/>
</dbReference>
<dbReference type="PANTHER" id="PTHR46056:SF12">
    <property type="entry name" value="LONG-CHAIN-ALCOHOL OXIDASE"/>
    <property type="match status" value="1"/>
</dbReference>
<dbReference type="InterPro" id="IPR036188">
    <property type="entry name" value="FAD/NAD-bd_sf"/>
</dbReference>
<dbReference type="PIRSF" id="PIRSF028937">
    <property type="entry name" value="Lg_Ch_AO"/>
    <property type="match status" value="1"/>
</dbReference>
<name>A0AA40CPK4_9PEZI</name>
<dbReference type="AlphaFoldDB" id="A0AA40CPK4"/>
<dbReference type="SUPFAM" id="SSF51905">
    <property type="entry name" value="FAD/NAD(P)-binding domain"/>
    <property type="match status" value="1"/>
</dbReference>
<feature type="active site" description="Proton acceptor" evidence="13">
    <location>
        <position position="684"/>
    </location>
</feature>
<keyword evidence="8" id="KW-0274">FAD</keyword>
<dbReference type="EC" id="1.1.3.20" evidence="5 12"/>
<protein>
    <recommendedName>
        <fullName evidence="5 12">Long-chain-alcohol oxidase</fullName>
        <ecNumber evidence="5 12">1.1.3.20</ecNumber>
    </recommendedName>
</protein>
<organism evidence="16 17">
    <name type="scientific">Cercophora newfieldiana</name>
    <dbReference type="NCBI Taxonomy" id="92897"/>
    <lineage>
        <taxon>Eukaryota</taxon>
        <taxon>Fungi</taxon>
        <taxon>Dikarya</taxon>
        <taxon>Ascomycota</taxon>
        <taxon>Pezizomycotina</taxon>
        <taxon>Sordariomycetes</taxon>
        <taxon>Sordariomycetidae</taxon>
        <taxon>Sordariales</taxon>
        <taxon>Lasiosphaeriaceae</taxon>
        <taxon>Cercophora</taxon>
    </lineage>
</organism>
<keyword evidence="17" id="KW-1185">Reference proteome</keyword>
<evidence type="ECO:0000256" key="7">
    <source>
        <dbReference type="ARBA" id="ARBA00022692"/>
    </source>
</evidence>
<evidence type="ECO:0000256" key="10">
    <source>
        <dbReference type="ARBA" id="ARBA00023002"/>
    </source>
</evidence>
<feature type="domain" description="Glucose-methanol-choline oxidoreductase N-terminal" evidence="14">
    <location>
        <begin position="269"/>
        <end position="501"/>
    </location>
</feature>
<comment type="caution">
    <text evidence="16">The sequence shown here is derived from an EMBL/GenBank/DDBJ whole genome shotgun (WGS) entry which is preliminary data.</text>
</comment>
<gene>
    <name evidence="16" type="ORF">B0T16DRAFT_493570</name>
</gene>
<proteinExistence type="inferred from homology"/>
<evidence type="ECO:0000256" key="2">
    <source>
        <dbReference type="ARBA" id="ARBA00003842"/>
    </source>
</evidence>
<dbReference type="GO" id="GO:0046577">
    <property type="term" value="F:long-chain-alcohol oxidase activity"/>
    <property type="evidence" value="ECO:0007669"/>
    <property type="project" value="UniProtKB-EC"/>
</dbReference>
<dbReference type="InterPro" id="IPR000172">
    <property type="entry name" value="GMC_OxRdtase_N"/>
</dbReference>
<evidence type="ECO:0000256" key="3">
    <source>
        <dbReference type="ARBA" id="ARBA00004370"/>
    </source>
</evidence>
<evidence type="ECO:0000313" key="16">
    <source>
        <dbReference type="EMBL" id="KAK0646626.1"/>
    </source>
</evidence>
<dbReference type="Gene3D" id="3.50.50.60">
    <property type="entry name" value="FAD/NAD(P)-binding domain"/>
    <property type="match status" value="2"/>
</dbReference>
<dbReference type="Pfam" id="PF05199">
    <property type="entry name" value="GMC_oxred_C"/>
    <property type="match status" value="1"/>
</dbReference>
<evidence type="ECO:0000259" key="14">
    <source>
        <dbReference type="Pfam" id="PF00732"/>
    </source>
</evidence>
<dbReference type="InterPro" id="IPR012400">
    <property type="entry name" value="Long_Oxdase"/>
</dbReference>
<dbReference type="GO" id="GO:0050660">
    <property type="term" value="F:flavin adenine dinucleotide binding"/>
    <property type="evidence" value="ECO:0007669"/>
    <property type="project" value="InterPro"/>
</dbReference>
<dbReference type="Proteomes" id="UP001174936">
    <property type="component" value="Unassembled WGS sequence"/>
</dbReference>
<evidence type="ECO:0000256" key="4">
    <source>
        <dbReference type="ARBA" id="ARBA00010790"/>
    </source>
</evidence>
<sequence length="750" mass="80155">MAAIGPTPPPLPPAPTGDFFDATQWAVITAILDAVIPSITAASTATDATAHTHRGIDDELLESATARVRSTMVCPPSPDLLKSLLEERPSANPAMVSALRHTLNAIPESSRRTLGSALTALSTRPGSFLLTGSTTPLHEQSLAEREAVIQRWSKSWFGTPRLLFKTFTTLGKINWVQNSELLAQATGFPAVPVNWKLPEDIFEFEFMKWERGDEPVVVETDVVIVGSGCGGGVVAKVLAEAGHRVLVVEKGYHFDASQLPMSQAAGSFHMFESNGVLSSVDGSLNLVAGSTWGGGGSINWSVSLQTQGFVRKEWAEEHGLPFFETAEYQASLDRVCEFMGVVEGEKVRQTHRGRMLLEGSRRLGWPAAVCPQNSGGGEHWCGHCHLGCGSGEKQGPAVCWLPAAAAKGAKFVEGLAVDGIVWDEKLTANGENKAVGIRGTWTSRDAAGGVIGPDEERIKRQVVVKAKKVIVSAGSLNSPLVLMKSGLTNPHIGRNLHVHPVNFLAGVYEEDTRPWEGGIITSVCTNFENLDGKGHGAKLESTMSVPFGLLSGFPWRSGLDYKLNALRLRHMAVYISLARDRDTGRVFPDSITGKPVVDYRISPFDNAHVLEGLVGLAKICYVTGAKEIHAYVPGLEPFVRPERSSNAGEGALDLGITDPNFVAWLAKLKATGSSVPDAPFTTAHQMGSCRMSSHSGAGVVDSKGKVWGTEGLYVADASVFPSASGVNPMVTVMAIADWIARGIAEELKSE</sequence>
<evidence type="ECO:0000256" key="8">
    <source>
        <dbReference type="ARBA" id="ARBA00022827"/>
    </source>
</evidence>